<reference evidence="1" key="2">
    <citation type="submission" date="2021-10" db="EMBL/GenBank/DDBJ databases">
        <authorList>
            <person name="Piombo E."/>
        </authorList>
    </citation>
    <scope>NUCLEOTIDE SEQUENCE</scope>
</reference>
<accession>A0ACA9U109</accession>
<dbReference type="Proteomes" id="UP000836387">
    <property type="component" value="Unassembled WGS sequence"/>
</dbReference>
<name>A0ACA9U109_BIOOC</name>
<evidence type="ECO:0000313" key="2">
    <source>
        <dbReference type="Proteomes" id="UP000836387"/>
    </source>
</evidence>
<gene>
    <name evidence="1" type="ORF">CRV2_00005724</name>
</gene>
<proteinExistence type="predicted"/>
<sequence length="117" mass="13271">MTQMELSELQKLVQEVMEVLRRIEANSDKFEKRLDSLEAGFGTRLNSAESNIDTSFDSSAEQVGSPEESVGLFHKTKENDLRDAVAFFLPIFFFGLAVIFVIFIFNKILGRASIFQK</sequence>
<comment type="caution">
    <text evidence="1">The sequence shown here is derived from an EMBL/GenBank/DDBJ whole genome shotgun (WGS) entry which is preliminary data.</text>
</comment>
<evidence type="ECO:0000313" key="1">
    <source>
        <dbReference type="EMBL" id="CAG9946838.1"/>
    </source>
</evidence>
<reference evidence="1" key="1">
    <citation type="submission" date="2020-04" db="EMBL/GenBank/DDBJ databases">
        <authorList>
            <person name="Broberg M."/>
        </authorList>
    </citation>
    <scope>NUCLEOTIDE SEQUENCE</scope>
</reference>
<organism evidence="1 2">
    <name type="scientific">Clonostachys rosea f. rosea IK726</name>
    <dbReference type="NCBI Taxonomy" id="1349383"/>
    <lineage>
        <taxon>Eukaryota</taxon>
        <taxon>Fungi</taxon>
        <taxon>Dikarya</taxon>
        <taxon>Ascomycota</taxon>
        <taxon>Pezizomycotina</taxon>
        <taxon>Sordariomycetes</taxon>
        <taxon>Hypocreomycetidae</taxon>
        <taxon>Hypocreales</taxon>
        <taxon>Bionectriaceae</taxon>
        <taxon>Clonostachys</taxon>
    </lineage>
</organism>
<protein>
    <submittedName>
        <fullName evidence="1">Uncharacterized protein</fullName>
    </submittedName>
</protein>
<keyword evidence="2" id="KW-1185">Reference proteome</keyword>
<dbReference type="EMBL" id="CADEHS020000010">
    <property type="protein sequence ID" value="CAG9946838.1"/>
    <property type="molecule type" value="Genomic_DNA"/>
</dbReference>